<proteinExistence type="predicted"/>
<evidence type="ECO:0000313" key="3">
    <source>
        <dbReference type="Proteomes" id="UP000708208"/>
    </source>
</evidence>
<feature type="region of interest" description="Disordered" evidence="1">
    <location>
        <begin position="1"/>
        <end position="41"/>
    </location>
</feature>
<reference evidence="2" key="1">
    <citation type="submission" date="2021-06" db="EMBL/GenBank/DDBJ databases">
        <authorList>
            <person name="Hodson N. C."/>
            <person name="Mongue J. A."/>
            <person name="Jaron S. K."/>
        </authorList>
    </citation>
    <scope>NUCLEOTIDE SEQUENCE</scope>
</reference>
<dbReference type="AlphaFoldDB" id="A0A8J2LXE8"/>
<dbReference type="Proteomes" id="UP000708208">
    <property type="component" value="Unassembled WGS sequence"/>
</dbReference>
<feature type="non-terminal residue" evidence="2">
    <location>
        <position position="87"/>
    </location>
</feature>
<feature type="compositionally biased region" description="Low complexity" evidence="1">
    <location>
        <begin position="19"/>
        <end position="34"/>
    </location>
</feature>
<accession>A0A8J2LXE8</accession>
<name>A0A8J2LXE8_9HEXA</name>
<dbReference type="EMBL" id="CAJVCH010555545">
    <property type="protein sequence ID" value="CAG7830375.1"/>
    <property type="molecule type" value="Genomic_DNA"/>
</dbReference>
<feature type="non-terminal residue" evidence="2">
    <location>
        <position position="1"/>
    </location>
</feature>
<sequence length="87" mass="9731">EALTAAQNETEGSEESEENTATTTTATTTTTTTKPPKETKKVKKIKNVKTLDRRINAASQLNNISIVTLDLLMRHPRARLYTEDDFH</sequence>
<keyword evidence="3" id="KW-1185">Reference proteome</keyword>
<protein>
    <submittedName>
        <fullName evidence="2">Uncharacterized protein</fullName>
    </submittedName>
</protein>
<evidence type="ECO:0000256" key="1">
    <source>
        <dbReference type="SAM" id="MobiDB-lite"/>
    </source>
</evidence>
<comment type="caution">
    <text evidence="2">The sequence shown here is derived from an EMBL/GenBank/DDBJ whole genome shotgun (WGS) entry which is preliminary data.</text>
</comment>
<organism evidence="2 3">
    <name type="scientific">Allacma fusca</name>
    <dbReference type="NCBI Taxonomy" id="39272"/>
    <lineage>
        <taxon>Eukaryota</taxon>
        <taxon>Metazoa</taxon>
        <taxon>Ecdysozoa</taxon>
        <taxon>Arthropoda</taxon>
        <taxon>Hexapoda</taxon>
        <taxon>Collembola</taxon>
        <taxon>Symphypleona</taxon>
        <taxon>Sminthuridae</taxon>
        <taxon>Allacma</taxon>
    </lineage>
</organism>
<gene>
    <name evidence="2" type="ORF">AFUS01_LOCUS40181</name>
</gene>
<evidence type="ECO:0000313" key="2">
    <source>
        <dbReference type="EMBL" id="CAG7830375.1"/>
    </source>
</evidence>